<dbReference type="GO" id="GO:0008168">
    <property type="term" value="F:methyltransferase activity"/>
    <property type="evidence" value="ECO:0007669"/>
    <property type="project" value="UniProtKB-KW"/>
</dbReference>
<evidence type="ECO:0000313" key="6">
    <source>
        <dbReference type="Proteomes" id="UP000315133"/>
    </source>
</evidence>
<dbReference type="EMBL" id="VFPU01000001">
    <property type="protein sequence ID" value="TQM97053.1"/>
    <property type="molecule type" value="Genomic_DNA"/>
</dbReference>
<dbReference type="PIRSF" id="PIRSF005578">
    <property type="entry name" value="TlyA"/>
    <property type="match status" value="1"/>
</dbReference>
<dbReference type="CDD" id="cd00165">
    <property type="entry name" value="S4"/>
    <property type="match status" value="1"/>
</dbReference>
<keyword evidence="1 3" id="KW-0694">RNA-binding</keyword>
<evidence type="ECO:0000256" key="1">
    <source>
        <dbReference type="ARBA" id="ARBA00022884"/>
    </source>
</evidence>
<name>A0A543KPP0_9MICO</name>
<dbReference type="PANTHER" id="PTHR32319:SF0">
    <property type="entry name" value="BACTERIAL HEMOLYSIN-LIKE PROTEIN"/>
    <property type="match status" value="1"/>
</dbReference>
<dbReference type="SMART" id="SM00363">
    <property type="entry name" value="S4"/>
    <property type="match status" value="1"/>
</dbReference>
<dbReference type="Pfam" id="PF01479">
    <property type="entry name" value="S4"/>
    <property type="match status" value="1"/>
</dbReference>
<dbReference type="InterPro" id="IPR002942">
    <property type="entry name" value="S4_RNA-bd"/>
</dbReference>
<dbReference type="Gene3D" id="3.10.290.10">
    <property type="entry name" value="RNA-binding S4 domain"/>
    <property type="match status" value="1"/>
</dbReference>
<dbReference type="InterPro" id="IPR029063">
    <property type="entry name" value="SAM-dependent_MTases_sf"/>
</dbReference>
<dbReference type="Pfam" id="PF01728">
    <property type="entry name" value="FtsJ"/>
    <property type="match status" value="1"/>
</dbReference>
<dbReference type="InterPro" id="IPR047048">
    <property type="entry name" value="TlyA"/>
</dbReference>
<gene>
    <name evidence="5" type="ORF">FB476_1949</name>
</gene>
<evidence type="ECO:0000259" key="4">
    <source>
        <dbReference type="SMART" id="SM00363"/>
    </source>
</evidence>
<comment type="similarity">
    <text evidence="2">Belongs to the TlyA family.</text>
</comment>
<dbReference type="CDD" id="cd02440">
    <property type="entry name" value="AdoMet_MTases"/>
    <property type="match status" value="1"/>
</dbReference>
<dbReference type="InterPro" id="IPR004538">
    <property type="entry name" value="Hemolysin_A/TlyA"/>
</dbReference>
<protein>
    <submittedName>
        <fullName evidence="5">23S rRNA (Cytidine1920-2'-O)/16S rRNA (Cytidine1409-2'-O)-methyltransferase</fullName>
    </submittedName>
</protein>
<dbReference type="AlphaFoldDB" id="A0A543KPP0"/>
<dbReference type="SUPFAM" id="SSF53335">
    <property type="entry name" value="S-adenosyl-L-methionine-dependent methyltransferases"/>
    <property type="match status" value="1"/>
</dbReference>
<evidence type="ECO:0000256" key="3">
    <source>
        <dbReference type="PROSITE-ProRule" id="PRU00182"/>
    </source>
</evidence>
<keyword evidence="6" id="KW-1185">Reference proteome</keyword>
<dbReference type="InterPro" id="IPR036986">
    <property type="entry name" value="S4_RNA-bd_sf"/>
</dbReference>
<evidence type="ECO:0000256" key="2">
    <source>
        <dbReference type="ARBA" id="ARBA00029460"/>
    </source>
</evidence>
<dbReference type="InterPro" id="IPR002877">
    <property type="entry name" value="RNA_MeTrfase_FtsJ_dom"/>
</dbReference>
<dbReference type="RefSeq" id="WP_141818585.1">
    <property type="nucleotide sequence ID" value="NZ_BAAAIL010000004.1"/>
</dbReference>
<evidence type="ECO:0000313" key="5">
    <source>
        <dbReference type="EMBL" id="TQM97053.1"/>
    </source>
</evidence>
<dbReference type="OrthoDB" id="9784736at2"/>
<comment type="caution">
    <text evidence="5">The sequence shown here is derived from an EMBL/GenBank/DDBJ whole genome shotgun (WGS) entry which is preliminary data.</text>
</comment>
<keyword evidence="5" id="KW-0489">Methyltransferase</keyword>
<dbReference type="Gene3D" id="3.40.50.150">
    <property type="entry name" value="Vaccinia Virus protein VP39"/>
    <property type="match status" value="1"/>
</dbReference>
<keyword evidence="5" id="KW-0808">Transferase</keyword>
<dbReference type="PROSITE" id="PS50889">
    <property type="entry name" value="S4"/>
    <property type="match status" value="1"/>
</dbReference>
<dbReference type="Proteomes" id="UP000315133">
    <property type="component" value="Unassembled WGS sequence"/>
</dbReference>
<dbReference type="GO" id="GO:0003723">
    <property type="term" value="F:RNA binding"/>
    <property type="evidence" value="ECO:0007669"/>
    <property type="project" value="UniProtKB-KW"/>
</dbReference>
<proteinExistence type="inferred from homology"/>
<feature type="domain" description="RNA-binding S4" evidence="4">
    <location>
        <begin position="4"/>
        <end position="64"/>
    </location>
</feature>
<dbReference type="PANTHER" id="PTHR32319">
    <property type="entry name" value="BACTERIAL HEMOLYSIN-LIKE PROTEIN"/>
    <property type="match status" value="1"/>
</dbReference>
<dbReference type="GO" id="GO:0032259">
    <property type="term" value="P:methylation"/>
    <property type="evidence" value="ECO:0007669"/>
    <property type="project" value="UniProtKB-KW"/>
</dbReference>
<reference evidence="5 6" key="1">
    <citation type="submission" date="2019-06" db="EMBL/GenBank/DDBJ databases">
        <title>Sequencing the genomes of 1000 actinobacteria strains.</title>
        <authorList>
            <person name="Klenk H.-P."/>
        </authorList>
    </citation>
    <scope>NUCLEOTIDE SEQUENCE [LARGE SCALE GENOMIC DNA]</scope>
    <source>
        <strain evidence="5 6">DSM 12362</strain>
    </source>
</reference>
<dbReference type="SUPFAM" id="SSF55174">
    <property type="entry name" value="Alpha-L RNA-binding motif"/>
    <property type="match status" value="1"/>
</dbReference>
<organism evidence="5 6">
    <name type="scientific">Ornithinimicrobium humiphilum</name>
    <dbReference type="NCBI Taxonomy" id="125288"/>
    <lineage>
        <taxon>Bacteria</taxon>
        <taxon>Bacillati</taxon>
        <taxon>Actinomycetota</taxon>
        <taxon>Actinomycetes</taxon>
        <taxon>Micrococcales</taxon>
        <taxon>Ornithinimicrobiaceae</taxon>
        <taxon>Ornithinimicrobium</taxon>
    </lineage>
</organism>
<accession>A0A543KPP0</accession>
<sequence length="282" mass="30176">MSARRLDTELVARGLARSRTQAQALVRDGLVRLEGETVTRPATPVAPEQELSVEPDPTATSAWITRGWVGRGAVKLDAALQAWEPQGLRVRGRRCLDVGASTGGFTQVLLEHGAASVVALDVGHGQLDPRLVEDPRVTDLSGTNVRTVTASDVGGPVGVVVGDLSFISLRLVLPVLPGLVDEDAELVLLVKPQFEVGREALGSEGVVRSARARHDVLLDVTTAAREQGLAVMDLARSPLTGEAGNVEYLLWLRPCRTGMIGWGLAPEELAQRCHDLSQEEDR</sequence>